<comment type="caution">
    <text evidence="3">The sequence shown here is derived from an EMBL/GenBank/DDBJ whole genome shotgun (WGS) entry which is preliminary data.</text>
</comment>
<dbReference type="InterPro" id="IPR052909">
    <property type="entry name" value="Transposase_6_like"/>
</dbReference>
<name>A0A918XDI5_9ACTN</name>
<evidence type="ECO:0000256" key="1">
    <source>
        <dbReference type="SAM" id="MobiDB-lite"/>
    </source>
</evidence>
<evidence type="ECO:0000313" key="3">
    <source>
        <dbReference type="EMBL" id="GHD26971.1"/>
    </source>
</evidence>
<feature type="compositionally biased region" description="Basic and acidic residues" evidence="1">
    <location>
        <begin position="112"/>
        <end position="131"/>
    </location>
</feature>
<dbReference type="Proteomes" id="UP000654947">
    <property type="component" value="Unassembled WGS sequence"/>
</dbReference>
<feature type="domain" description="Insertion element IS402-like" evidence="2">
    <location>
        <begin position="12"/>
        <end position="65"/>
    </location>
</feature>
<proteinExistence type="predicted"/>
<dbReference type="PANTHER" id="PTHR46637">
    <property type="entry name" value="TIS1421-TRANSPOSASE PROTEIN A"/>
    <property type="match status" value="1"/>
</dbReference>
<feature type="region of interest" description="Disordered" evidence="1">
    <location>
        <begin position="55"/>
        <end position="146"/>
    </location>
</feature>
<dbReference type="RefSeq" id="WP_193518015.1">
    <property type="nucleotide sequence ID" value="NZ_BMXL01000012.1"/>
</dbReference>
<evidence type="ECO:0000313" key="4">
    <source>
        <dbReference type="Proteomes" id="UP000654947"/>
    </source>
</evidence>
<gene>
    <name evidence="3" type="ORF">GCM10007147_25560</name>
</gene>
<feature type="compositionally biased region" description="Basic residues" evidence="1">
    <location>
        <begin position="85"/>
        <end position="98"/>
    </location>
</feature>
<evidence type="ECO:0000259" key="2">
    <source>
        <dbReference type="Pfam" id="PF13340"/>
    </source>
</evidence>
<dbReference type="InterPro" id="IPR025161">
    <property type="entry name" value="IS402-like_dom"/>
</dbReference>
<sequence>MVGTMTGRHERSDTEWALLAPLMPDHPRRGRRWAKHRKVINAILFRTRTGIPWRNLPERYGPWDRSRSAPPVVPGRDLATDRRPVAHRRRHRTRARRGRGFDHGAGPPPRRRGSEKGDRARQETDGHDALGRSRGGMCQVQSDTDQ</sequence>
<dbReference type="PANTHER" id="PTHR46637:SF1">
    <property type="entry name" value="BLL5188 PROTEIN"/>
    <property type="match status" value="1"/>
</dbReference>
<dbReference type="EMBL" id="BMXL01000012">
    <property type="protein sequence ID" value="GHD26971.1"/>
    <property type="molecule type" value="Genomic_DNA"/>
</dbReference>
<reference evidence="3 4" key="1">
    <citation type="journal article" date="2014" name="Int. J. Syst. Evol. Microbiol.">
        <title>Complete genome sequence of Corynebacterium casei LMG S-19264T (=DSM 44701T), isolated from a smear-ripened cheese.</title>
        <authorList>
            <consortium name="US DOE Joint Genome Institute (JGI-PGF)"/>
            <person name="Walter F."/>
            <person name="Albersmeier A."/>
            <person name="Kalinowski J."/>
            <person name="Ruckert C."/>
        </authorList>
    </citation>
    <scope>NUCLEOTIDE SEQUENCE [LARGE SCALE GENOMIC DNA]</scope>
    <source>
        <strain evidence="3 4">KCTC 19473</strain>
    </source>
</reference>
<accession>A0A918XDI5</accession>
<dbReference type="AlphaFoldDB" id="A0A918XDI5"/>
<keyword evidence="4" id="KW-1185">Reference proteome</keyword>
<protein>
    <recommendedName>
        <fullName evidence="2">Insertion element IS402-like domain-containing protein</fullName>
    </recommendedName>
</protein>
<organism evidence="3 4">
    <name type="scientific">Nocardiopsis kunsanensis</name>
    <dbReference type="NCBI Taxonomy" id="141693"/>
    <lineage>
        <taxon>Bacteria</taxon>
        <taxon>Bacillati</taxon>
        <taxon>Actinomycetota</taxon>
        <taxon>Actinomycetes</taxon>
        <taxon>Streptosporangiales</taxon>
        <taxon>Nocardiopsidaceae</taxon>
        <taxon>Nocardiopsis</taxon>
    </lineage>
</organism>
<dbReference type="Pfam" id="PF13340">
    <property type="entry name" value="DUF4096"/>
    <property type="match status" value="1"/>
</dbReference>